<sequence length="601" mass="62104">MAHSNASRGRRSAQTESAGVADAIGLARALTEDRFLAVGEGLESSIGILGRLSGTFQALQAELESDSLHRAAGDIAGAAEGVTALSGAYREEREALGRLAEAAATIDGRIGRMHKAVKAVDVLGVSAKIEAMHLGEAGSDFLGFANEIHRSLKLAQQNLVELARELTGLRGHLEQSAETERAFDRQHGEALRLVPARLTASVEAIAGRSRAAGSSAAAVAGRSREIGQRVGDAVMALQVGDITRQRVEHVEAALARLDQVEQPDLAEWRDLTDGERRRLVALGCRLQSAQLSDAAAELERDAGRIAASLDELTASAREIARLGEQAYGGSARGRSAFLLDLEAEVAQARALLDGFRTARAGADAVVEAVREGTTRLAEHVGTIQSLEADIRIMGLNTTLKCGRLGGAGKPLAVVAQELRVCANQTGVEAEAVMAGVERMTDCLGALSGEAQARRADEIAAVAEALTGSVERLGAAGQGLADALRSLGHDSEAVTGLLAETRARITVHEEIGAVLRQAAADLAQRAAAAGPDAGDAGAAGRGVGALPAAGRELLAGIARSYTMAQERETHARVTGEALAAPAGATPPPGQGAAEVAVDDFLF</sequence>
<dbReference type="GO" id="GO:0007165">
    <property type="term" value="P:signal transduction"/>
    <property type="evidence" value="ECO:0007669"/>
    <property type="project" value="UniProtKB-KW"/>
</dbReference>
<dbReference type="STRING" id="560819.SAMN05428998_1593"/>
<protein>
    <submittedName>
        <fullName evidence="3">Methyl-accepting chemotaxis protein</fullName>
    </submittedName>
</protein>
<evidence type="ECO:0000313" key="4">
    <source>
        <dbReference type="Proteomes" id="UP000192917"/>
    </source>
</evidence>
<dbReference type="RefSeq" id="WP_085127437.1">
    <property type="nucleotide sequence ID" value="NZ_FWZX01000059.1"/>
</dbReference>
<proteinExistence type="predicted"/>
<keyword evidence="1" id="KW-0807">Transducer</keyword>
<dbReference type="InterPro" id="IPR004089">
    <property type="entry name" value="MCPsignal_dom"/>
</dbReference>
<evidence type="ECO:0000313" key="3">
    <source>
        <dbReference type="EMBL" id="SMF84830.1"/>
    </source>
</evidence>
<dbReference type="SUPFAM" id="SSF58104">
    <property type="entry name" value="Methyl-accepting chemotaxis protein (MCP) signaling domain"/>
    <property type="match status" value="1"/>
</dbReference>
<dbReference type="GO" id="GO:0016020">
    <property type="term" value="C:membrane"/>
    <property type="evidence" value="ECO:0007669"/>
    <property type="project" value="InterPro"/>
</dbReference>
<accession>A0A1Y6CRA0</accession>
<organism evidence="3 4">
    <name type="scientific">Tistlia consotensis USBA 355</name>
    <dbReference type="NCBI Taxonomy" id="560819"/>
    <lineage>
        <taxon>Bacteria</taxon>
        <taxon>Pseudomonadati</taxon>
        <taxon>Pseudomonadota</taxon>
        <taxon>Alphaproteobacteria</taxon>
        <taxon>Rhodospirillales</taxon>
        <taxon>Rhodovibrionaceae</taxon>
        <taxon>Tistlia</taxon>
    </lineage>
</organism>
<keyword evidence="4" id="KW-1185">Reference proteome</keyword>
<dbReference type="PROSITE" id="PS50111">
    <property type="entry name" value="CHEMOTAXIS_TRANSDUC_2"/>
    <property type="match status" value="1"/>
</dbReference>
<evidence type="ECO:0000256" key="1">
    <source>
        <dbReference type="PROSITE-ProRule" id="PRU00284"/>
    </source>
</evidence>
<gene>
    <name evidence="3" type="ORF">SAMN05428998_1593</name>
</gene>
<dbReference type="Gene3D" id="1.10.287.950">
    <property type="entry name" value="Methyl-accepting chemotaxis protein"/>
    <property type="match status" value="1"/>
</dbReference>
<dbReference type="AlphaFoldDB" id="A0A1Y6CRA0"/>
<evidence type="ECO:0000259" key="2">
    <source>
        <dbReference type="PROSITE" id="PS50111"/>
    </source>
</evidence>
<dbReference type="EMBL" id="FWZX01000059">
    <property type="protein sequence ID" value="SMF84830.1"/>
    <property type="molecule type" value="Genomic_DNA"/>
</dbReference>
<name>A0A1Y6CRA0_9PROT</name>
<dbReference type="Proteomes" id="UP000192917">
    <property type="component" value="Unassembled WGS sequence"/>
</dbReference>
<reference evidence="3 4" key="1">
    <citation type="submission" date="2017-04" db="EMBL/GenBank/DDBJ databases">
        <authorList>
            <person name="Afonso C.L."/>
            <person name="Miller P.J."/>
            <person name="Scott M.A."/>
            <person name="Spackman E."/>
            <person name="Goraichik I."/>
            <person name="Dimitrov K.M."/>
            <person name="Suarez D.L."/>
            <person name="Swayne D.E."/>
        </authorList>
    </citation>
    <scope>NUCLEOTIDE SEQUENCE [LARGE SCALE GENOMIC DNA]</scope>
    <source>
        <strain evidence="3 4">USBA 355</strain>
    </source>
</reference>
<feature type="domain" description="Methyl-accepting transducer" evidence="2">
    <location>
        <begin position="290"/>
        <end position="441"/>
    </location>
</feature>